<reference evidence="2" key="1">
    <citation type="submission" date="2020-03" db="EMBL/GenBank/DDBJ databases">
        <title>The deep terrestrial virosphere.</title>
        <authorList>
            <person name="Holmfeldt K."/>
            <person name="Nilsson E."/>
            <person name="Simone D."/>
            <person name="Lopez-Fernandez M."/>
            <person name="Wu X."/>
            <person name="de Brujin I."/>
            <person name="Lundin D."/>
            <person name="Andersson A."/>
            <person name="Bertilsson S."/>
            <person name="Dopson M."/>
        </authorList>
    </citation>
    <scope>NUCLEOTIDE SEQUENCE</scope>
    <source>
        <strain evidence="2">TM448B02541</strain>
    </source>
</reference>
<protein>
    <recommendedName>
        <fullName evidence="3">Holin</fullName>
    </recommendedName>
</protein>
<dbReference type="AlphaFoldDB" id="A0A6M3XUI8"/>
<feature type="transmembrane region" description="Helical" evidence="1">
    <location>
        <begin position="69"/>
        <end position="91"/>
    </location>
</feature>
<accession>A0A6M3XUI8</accession>
<keyword evidence="1" id="KW-0812">Transmembrane</keyword>
<name>A0A6M3XUI8_9ZZZZ</name>
<evidence type="ECO:0008006" key="3">
    <source>
        <dbReference type="Google" id="ProtNLM"/>
    </source>
</evidence>
<dbReference type="EMBL" id="MT144923">
    <property type="protein sequence ID" value="QJI01433.1"/>
    <property type="molecule type" value="Genomic_DNA"/>
</dbReference>
<feature type="transmembrane region" description="Helical" evidence="1">
    <location>
        <begin position="103"/>
        <end position="123"/>
    </location>
</feature>
<organism evidence="2">
    <name type="scientific">viral metagenome</name>
    <dbReference type="NCBI Taxonomy" id="1070528"/>
    <lineage>
        <taxon>unclassified sequences</taxon>
        <taxon>metagenomes</taxon>
        <taxon>organismal metagenomes</taxon>
    </lineage>
</organism>
<keyword evidence="1" id="KW-1133">Transmembrane helix</keyword>
<keyword evidence="1" id="KW-0472">Membrane</keyword>
<evidence type="ECO:0000256" key="1">
    <source>
        <dbReference type="SAM" id="Phobius"/>
    </source>
</evidence>
<gene>
    <name evidence="2" type="ORF">TM448B02541_0005</name>
</gene>
<proteinExistence type="predicted"/>
<evidence type="ECO:0000313" key="2">
    <source>
        <dbReference type="EMBL" id="QJI01433.1"/>
    </source>
</evidence>
<sequence length="131" mass="14679">MGLFSFLTTAPKVVDTGMDLAKQAANGIDALFFTDEEKSNASLKAVELWIETQKVLRDESSARSITRRYLAVMIMGVNLFEGLSACAIYRFNPTWSKFILEMMQSQAFMVGAVVVFYFGYYGFKQIVGAKK</sequence>